<feature type="compositionally biased region" description="Basic and acidic residues" evidence="1">
    <location>
        <begin position="27"/>
        <end position="41"/>
    </location>
</feature>
<organism evidence="2 3">
    <name type="scientific">Puccinia sorghi</name>
    <dbReference type="NCBI Taxonomy" id="27349"/>
    <lineage>
        <taxon>Eukaryota</taxon>
        <taxon>Fungi</taxon>
        <taxon>Dikarya</taxon>
        <taxon>Basidiomycota</taxon>
        <taxon>Pucciniomycotina</taxon>
        <taxon>Pucciniomycetes</taxon>
        <taxon>Pucciniales</taxon>
        <taxon>Pucciniaceae</taxon>
        <taxon>Puccinia</taxon>
    </lineage>
</organism>
<dbReference type="VEuPathDB" id="FungiDB:VP01_540g3"/>
<evidence type="ECO:0000313" key="3">
    <source>
        <dbReference type="Proteomes" id="UP000037035"/>
    </source>
</evidence>
<evidence type="ECO:0000313" key="2">
    <source>
        <dbReference type="EMBL" id="KNZ48790.1"/>
    </source>
</evidence>
<dbReference type="EMBL" id="LAVV01010620">
    <property type="protein sequence ID" value="KNZ48790.1"/>
    <property type="molecule type" value="Genomic_DNA"/>
</dbReference>
<dbReference type="AlphaFoldDB" id="A0A0L6ULU2"/>
<sequence length="89" mass="9694">MGSGLMDSGRAVWRGAGTGRNTKACISKRETSKERRGRKAVEKATKAGASYLVIENLVHDANLSAQFDWAMKPDEQRLPRARTTCTSPG</sequence>
<protein>
    <submittedName>
        <fullName evidence="2">Uncharacterized protein</fullName>
    </submittedName>
</protein>
<proteinExistence type="predicted"/>
<gene>
    <name evidence="2" type="ORF">VP01_540g3</name>
</gene>
<accession>A0A0L6ULU2</accession>
<reference evidence="2 3" key="1">
    <citation type="submission" date="2015-08" db="EMBL/GenBank/DDBJ databases">
        <title>Next Generation Sequencing and Analysis of the Genome of Puccinia sorghi L Schw, the Causal Agent of Maize Common Rust.</title>
        <authorList>
            <person name="Rochi L."/>
            <person name="Burguener G."/>
            <person name="Darino M."/>
            <person name="Turjanski A."/>
            <person name="Kreff E."/>
            <person name="Dieguez M.J."/>
            <person name="Sacco F."/>
        </authorList>
    </citation>
    <scope>NUCLEOTIDE SEQUENCE [LARGE SCALE GENOMIC DNA]</scope>
    <source>
        <strain evidence="2 3">RO10H11247</strain>
    </source>
</reference>
<evidence type="ECO:0000256" key="1">
    <source>
        <dbReference type="SAM" id="MobiDB-lite"/>
    </source>
</evidence>
<comment type="caution">
    <text evidence="2">The sequence shown here is derived from an EMBL/GenBank/DDBJ whole genome shotgun (WGS) entry which is preliminary data.</text>
</comment>
<keyword evidence="3" id="KW-1185">Reference proteome</keyword>
<dbReference type="Proteomes" id="UP000037035">
    <property type="component" value="Unassembled WGS sequence"/>
</dbReference>
<feature type="region of interest" description="Disordered" evidence="1">
    <location>
        <begin position="1"/>
        <end position="41"/>
    </location>
</feature>
<name>A0A0L6ULU2_9BASI</name>